<organism evidence="2 3">
    <name type="scientific">Deinococcus cellulosilyticus (strain DSM 18568 / NBRC 106333 / KACC 11606 / 5516J-15)</name>
    <dbReference type="NCBI Taxonomy" id="1223518"/>
    <lineage>
        <taxon>Bacteria</taxon>
        <taxon>Thermotogati</taxon>
        <taxon>Deinococcota</taxon>
        <taxon>Deinococci</taxon>
        <taxon>Deinococcales</taxon>
        <taxon>Deinococcaceae</taxon>
        <taxon>Deinococcus</taxon>
    </lineage>
</organism>
<accession>A0A511MVN4</accession>
<dbReference type="SUPFAM" id="SSF56112">
    <property type="entry name" value="Protein kinase-like (PK-like)"/>
    <property type="match status" value="1"/>
</dbReference>
<proteinExistence type="predicted"/>
<gene>
    <name evidence="2" type="ORF">DC3_02780</name>
</gene>
<sequence>MMGEMSDQPTLHFFARALILHPTRDLVLLQDGKVPEREHSSSLYMGNLVSSIFASCGPLVYLQRLSLNRQQLAENEWNVHYVFALVAASPEAPEGFFWASPDELPEDLQPLAERALQPSPLVPWQARGWMEQALNWTDQVLGALGRSRTGQPEMIKAWQISVLYRIPTSEGPVYLKQVPAFFAREGLLTSWLHTLNAGAAPEVLALDPEHHRFLMAGAGNDPVGPDKAISAVKLFATVQRQTEHHHEHLLEVGCLDRRCKVLKEQVRELFADDAALGIRNLLSAEEQQTLKTALPGLEQLLDDLHNSPIPTTLIHGDLHLGNVISAGDSLTFLDWSDGALGHPFLDLNSEYLLESEDPAAHQSLIDSYLEHWTDLLPLEELRILHKKAVRAGELHRAVSYHRHIIPGVPDRSEWEDAHIEHLQNLLKLLNT</sequence>
<dbReference type="InterPro" id="IPR002575">
    <property type="entry name" value="Aminoglycoside_PTrfase"/>
</dbReference>
<dbReference type="AlphaFoldDB" id="A0A511MVN4"/>
<keyword evidence="3" id="KW-1185">Reference proteome</keyword>
<comment type="caution">
    <text evidence="2">The sequence shown here is derived from an EMBL/GenBank/DDBJ whole genome shotgun (WGS) entry which is preliminary data.</text>
</comment>
<dbReference type="OrthoDB" id="101887at2"/>
<name>A0A511MVN4_DEIC1</name>
<dbReference type="EMBL" id="BJXB01000001">
    <property type="protein sequence ID" value="GEM44643.1"/>
    <property type="molecule type" value="Genomic_DNA"/>
</dbReference>
<dbReference type="Gene3D" id="3.90.1200.10">
    <property type="match status" value="1"/>
</dbReference>
<evidence type="ECO:0000313" key="2">
    <source>
        <dbReference type="EMBL" id="GEM44643.1"/>
    </source>
</evidence>
<protein>
    <recommendedName>
        <fullName evidence="1">Aminoglycoside phosphotransferase domain-containing protein</fullName>
    </recommendedName>
</protein>
<dbReference type="InterPro" id="IPR011009">
    <property type="entry name" value="Kinase-like_dom_sf"/>
</dbReference>
<dbReference type="Proteomes" id="UP000321306">
    <property type="component" value="Unassembled WGS sequence"/>
</dbReference>
<dbReference type="Pfam" id="PF01636">
    <property type="entry name" value="APH"/>
    <property type="match status" value="1"/>
</dbReference>
<evidence type="ECO:0000313" key="3">
    <source>
        <dbReference type="Proteomes" id="UP000321306"/>
    </source>
</evidence>
<evidence type="ECO:0000259" key="1">
    <source>
        <dbReference type="Pfam" id="PF01636"/>
    </source>
</evidence>
<feature type="domain" description="Aminoglycoside phosphotransferase" evidence="1">
    <location>
        <begin position="187"/>
        <end position="372"/>
    </location>
</feature>
<reference evidence="2 3" key="1">
    <citation type="submission" date="2019-07" db="EMBL/GenBank/DDBJ databases">
        <title>Whole genome shotgun sequence of Deinococcus cellulosilyticus NBRC 106333.</title>
        <authorList>
            <person name="Hosoyama A."/>
            <person name="Uohara A."/>
            <person name="Ohji S."/>
            <person name="Ichikawa N."/>
        </authorList>
    </citation>
    <scope>NUCLEOTIDE SEQUENCE [LARGE SCALE GENOMIC DNA]</scope>
    <source>
        <strain evidence="2 3">NBRC 106333</strain>
    </source>
</reference>